<dbReference type="Gene3D" id="3.30.160.60">
    <property type="entry name" value="Classic Zinc Finger"/>
    <property type="match status" value="1"/>
</dbReference>
<gene>
    <name evidence="4" type="primary">LOC136083705</name>
</gene>
<accession>A0ABM4CCK0</accession>
<evidence type="ECO:0000313" key="3">
    <source>
        <dbReference type="Proteomes" id="UP001652625"/>
    </source>
</evidence>
<dbReference type="RefSeq" id="XP_065659389.1">
    <property type="nucleotide sequence ID" value="XM_065803317.1"/>
</dbReference>
<dbReference type="InterPro" id="IPR013087">
    <property type="entry name" value="Znf_C2H2_type"/>
</dbReference>
<keyword evidence="1" id="KW-0863">Zinc-finger</keyword>
<keyword evidence="1" id="KW-0479">Metal-binding</keyword>
<proteinExistence type="predicted"/>
<feature type="domain" description="C2H2-type" evidence="2">
    <location>
        <begin position="2"/>
        <end position="29"/>
    </location>
</feature>
<keyword evidence="1" id="KW-0862">Zinc</keyword>
<dbReference type="SMART" id="SM00355">
    <property type="entry name" value="ZnF_C2H2"/>
    <property type="match status" value="2"/>
</dbReference>
<evidence type="ECO:0000256" key="1">
    <source>
        <dbReference type="PROSITE-ProRule" id="PRU00042"/>
    </source>
</evidence>
<evidence type="ECO:0000313" key="4">
    <source>
        <dbReference type="RefSeq" id="XP_065659389.1"/>
    </source>
</evidence>
<name>A0ABM4CCK0_HYDVU</name>
<keyword evidence="3" id="KW-1185">Reference proteome</keyword>
<sequence length="564" mass="63911">MYACYLCNTSFSYISQLRVHLQRHKDNGQLCIPIYCRQENCKSSFTVLFNFLRHLISYHQKNTDVNREVVLFEGETQVDILCNSTVSSALCANHLIDGSTSSLNPVSSVNSLDFLIDVKTEGASLVTQLRANSSIPYGIIPTIIQSYNNMTRSFSGYFKEELNSSLLLAGVDCAIIDQVSRNMESKLELCKNSLDFLSTRYRIDSYFAGHPLMVQPEVIYYMPRLESHCGRTDFVYDQFQYVSVKKTLFTLFQNNSYVEAFLLNKCRPRVLSDFSDGSRFREHYLFNDVSKTSIMLQLFYDGLGVTNPLRSQGSVHNIGVFYYTIKNLSPVFNSCFGNVYLFAMGYTRDIAIYGYGPILEKFVSEIKELSTLGLNGIYPVLGNHTIYASLCQVTCDNLALNSLFGFIESFSASYFCTICYATKDDIQTKFEEELFEKRTVDSHKTDLANLKASRLSNESNTAKSKIHFRGVKTECPLNKIKGFHVTDNWCLDIMHTLLEGVVLVELGCIFHGLCVLDKCLTLSEINKAICLFWGKITVEKNHKPVQILKIHEPGHVLAPSMKAV</sequence>
<organism evidence="3 4">
    <name type="scientific">Hydra vulgaris</name>
    <name type="common">Hydra</name>
    <name type="synonym">Hydra attenuata</name>
    <dbReference type="NCBI Taxonomy" id="6087"/>
    <lineage>
        <taxon>Eukaryota</taxon>
        <taxon>Metazoa</taxon>
        <taxon>Cnidaria</taxon>
        <taxon>Hydrozoa</taxon>
        <taxon>Hydroidolina</taxon>
        <taxon>Anthoathecata</taxon>
        <taxon>Aplanulata</taxon>
        <taxon>Hydridae</taxon>
        <taxon>Hydra</taxon>
    </lineage>
</organism>
<dbReference type="PROSITE" id="PS50157">
    <property type="entry name" value="ZINC_FINGER_C2H2_2"/>
    <property type="match status" value="1"/>
</dbReference>
<evidence type="ECO:0000259" key="2">
    <source>
        <dbReference type="PROSITE" id="PS50157"/>
    </source>
</evidence>
<reference evidence="4" key="1">
    <citation type="submission" date="2025-08" db="UniProtKB">
        <authorList>
            <consortium name="RefSeq"/>
        </authorList>
    </citation>
    <scope>IDENTIFICATION</scope>
</reference>
<dbReference type="PROSITE" id="PS00028">
    <property type="entry name" value="ZINC_FINGER_C2H2_1"/>
    <property type="match status" value="2"/>
</dbReference>
<protein>
    <submittedName>
        <fullName evidence="4">Uncharacterized protein LOC136083705</fullName>
    </submittedName>
</protein>
<dbReference type="Proteomes" id="UP001652625">
    <property type="component" value="Chromosome 08"/>
</dbReference>
<dbReference type="GeneID" id="136083705"/>